<keyword evidence="1" id="KW-0560">Oxidoreductase</keyword>
<dbReference type="GO" id="GO:0003857">
    <property type="term" value="F:(3S)-3-hydroxyacyl-CoA dehydrogenase (NAD+) activity"/>
    <property type="evidence" value="ECO:0007669"/>
    <property type="project" value="UniProtKB-EC"/>
</dbReference>
<evidence type="ECO:0000313" key="1">
    <source>
        <dbReference type="EMBL" id="CAA6826898.1"/>
    </source>
</evidence>
<keyword evidence="1" id="KW-0456">Lyase</keyword>
<accession>A0A6S6UF98</accession>
<sequence>QEARDMLILRPDDGITMNRDRLLADAKAKALSMVEGFEPPEAIEVSLPGATARTAMEMAVKDFRNMGRATPHDEVVSLALADVLSGGDTDVTETVDEGDLLELERETFMSLVTNDYSLARMEHMLTTGKPLRN</sequence>
<gene>
    <name evidence="1" type="ORF">HELGO_WM65797</name>
</gene>
<dbReference type="EC" id="4.2.1.17" evidence="1"/>
<name>A0A6S6UF98_9GAMM</name>
<reference evidence="1" key="1">
    <citation type="submission" date="2020-01" db="EMBL/GenBank/DDBJ databases">
        <authorList>
            <person name="Meier V. D."/>
            <person name="Meier V D."/>
        </authorList>
    </citation>
    <scope>NUCLEOTIDE SEQUENCE</scope>
    <source>
        <strain evidence="1">HLG_WM_MAG_08</strain>
    </source>
</reference>
<feature type="non-terminal residue" evidence="1">
    <location>
        <position position="1"/>
    </location>
</feature>
<dbReference type="EC" id="1.1.1.35" evidence="1"/>
<dbReference type="EMBL" id="CACVAV010000434">
    <property type="protein sequence ID" value="CAA6826898.1"/>
    <property type="molecule type" value="Genomic_DNA"/>
</dbReference>
<proteinExistence type="predicted"/>
<dbReference type="GO" id="GO:0004300">
    <property type="term" value="F:enoyl-CoA hydratase activity"/>
    <property type="evidence" value="ECO:0007669"/>
    <property type="project" value="UniProtKB-EC"/>
</dbReference>
<protein>
    <submittedName>
        <fullName evidence="1">Enoyl-CoA hydratase [isoleucine degradation] )</fullName>
        <ecNumber evidence="1">1.1.1.35</ecNumber>
        <ecNumber evidence="1">4.2.1.17</ecNumber>
    </submittedName>
</protein>
<dbReference type="AlphaFoldDB" id="A0A6S6UF98"/>
<organism evidence="1">
    <name type="scientific">uncultured Thiotrichaceae bacterium</name>
    <dbReference type="NCBI Taxonomy" id="298394"/>
    <lineage>
        <taxon>Bacteria</taxon>
        <taxon>Pseudomonadati</taxon>
        <taxon>Pseudomonadota</taxon>
        <taxon>Gammaproteobacteria</taxon>
        <taxon>Thiotrichales</taxon>
        <taxon>Thiotrichaceae</taxon>
        <taxon>environmental samples</taxon>
    </lineage>
</organism>